<evidence type="ECO:0000256" key="7">
    <source>
        <dbReference type="ARBA" id="ARBA00022806"/>
    </source>
</evidence>
<dbReference type="InterPro" id="IPR050628">
    <property type="entry name" value="SNF2_RAD54_helicase_TF"/>
</dbReference>
<comment type="similarity">
    <text evidence="2">Belongs to the SNF2/RAD54 helicase family.</text>
</comment>
<dbReference type="GO" id="GO:0008094">
    <property type="term" value="F:ATP-dependent activity, acting on DNA"/>
    <property type="evidence" value="ECO:0007669"/>
    <property type="project" value="TreeGrafter"/>
</dbReference>
<evidence type="ECO:0000256" key="2">
    <source>
        <dbReference type="ARBA" id="ARBA00007025"/>
    </source>
</evidence>
<evidence type="ECO:0000256" key="9">
    <source>
        <dbReference type="ARBA" id="ARBA00022840"/>
    </source>
</evidence>
<evidence type="ECO:0000256" key="3">
    <source>
        <dbReference type="ARBA" id="ARBA00022723"/>
    </source>
</evidence>
<dbReference type="GO" id="GO:0016818">
    <property type="term" value="F:hydrolase activity, acting on acid anhydrides, in phosphorus-containing anhydrides"/>
    <property type="evidence" value="ECO:0007669"/>
    <property type="project" value="InterPro"/>
</dbReference>
<dbReference type="GO" id="GO:0006281">
    <property type="term" value="P:DNA repair"/>
    <property type="evidence" value="ECO:0007669"/>
    <property type="project" value="TreeGrafter"/>
</dbReference>
<keyword evidence="10" id="KW-0539">Nucleus</keyword>
<dbReference type="Pfam" id="PF00176">
    <property type="entry name" value="SNF2-rel_dom"/>
    <property type="match status" value="1"/>
</dbReference>
<feature type="compositionally biased region" description="Basic residues" evidence="12">
    <location>
        <begin position="1067"/>
        <end position="1081"/>
    </location>
</feature>
<organism evidence="15 16">
    <name type="scientific">Ceratobasidium theobromae</name>
    <dbReference type="NCBI Taxonomy" id="1582974"/>
    <lineage>
        <taxon>Eukaryota</taxon>
        <taxon>Fungi</taxon>
        <taxon>Dikarya</taxon>
        <taxon>Basidiomycota</taxon>
        <taxon>Agaricomycotina</taxon>
        <taxon>Agaricomycetes</taxon>
        <taxon>Cantharellales</taxon>
        <taxon>Ceratobasidiaceae</taxon>
        <taxon>Ceratobasidium</taxon>
    </lineage>
</organism>
<dbReference type="SUPFAM" id="SSF57850">
    <property type="entry name" value="RING/U-box"/>
    <property type="match status" value="1"/>
</dbReference>
<dbReference type="PANTHER" id="PTHR45626">
    <property type="entry name" value="TRANSCRIPTION TERMINATION FACTOR 2-RELATED"/>
    <property type="match status" value="1"/>
</dbReference>
<evidence type="ECO:0000256" key="12">
    <source>
        <dbReference type="SAM" id="MobiDB-lite"/>
    </source>
</evidence>
<dbReference type="SMART" id="SM01336">
    <property type="entry name" value="zf-PARP"/>
    <property type="match status" value="1"/>
</dbReference>
<dbReference type="PROSITE" id="PS50089">
    <property type="entry name" value="ZF_RING_2"/>
    <property type="match status" value="1"/>
</dbReference>
<accession>A0A5N5QMW0</accession>
<evidence type="ECO:0000256" key="6">
    <source>
        <dbReference type="ARBA" id="ARBA00022801"/>
    </source>
</evidence>
<dbReference type="InterPro" id="IPR001841">
    <property type="entry name" value="Znf_RING"/>
</dbReference>
<dbReference type="PANTHER" id="PTHR45626:SF17">
    <property type="entry name" value="HELICASE-LIKE TRANSCRIPTION FACTOR"/>
    <property type="match status" value="1"/>
</dbReference>
<feature type="region of interest" description="Disordered" evidence="12">
    <location>
        <begin position="1016"/>
        <end position="1048"/>
    </location>
</feature>
<evidence type="ECO:0000256" key="5">
    <source>
        <dbReference type="ARBA" id="ARBA00022771"/>
    </source>
</evidence>
<dbReference type="Gene3D" id="3.30.40.10">
    <property type="entry name" value="Zinc/RING finger domain, C3HC4 (zinc finger)"/>
    <property type="match status" value="1"/>
</dbReference>
<evidence type="ECO:0000313" key="15">
    <source>
        <dbReference type="EMBL" id="KAB5592486.1"/>
    </source>
</evidence>
<dbReference type="Pfam" id="PF00271">
    <property type="entry name" value="Helicase_C"/>
    <property type="match status" value="1"/>
</dbReference>
<keyword evidence="4" id="KW-0547">Nucleotide-binding</keyword>
<dbReference type="SUPFAM" id="SSF52540">
    <property type="entry name" value="P-loop containing nucleoside triphosphate hydrolases"/>
    <property type="match status" value="2"/>
</dbReference>
<feature type="compositionally biased region" description="Low complexity" evidence="12">
    <location>
        <begin position="1018"/>
        <end position="1034"/>
    </location>
</feature>
<dbReference type="SMART" id="SM00487">
    <property type="entry name" value="DEXDc"/>
    <property type="match status" value="1"/>
</dbReference>
<dbReference type="InterPro" id="IPR049730">
    <property type="entry name" value="SNF2/RAD54-like_C"/>
</dbReference>
<evidence type="ECO:0000313" key="16">
    <source>
        <dbReference type="Proteomes" id="UP000383932"/>
    </source>
</evidence>
<feature type="region of interest" description="Disordered" evidence="12">
    <location>
        <begin position="160"/>
        <end position="210"/>
    </location>
</feature>
<feature type="region of interest" description="Disordered" evidence="12">
    <location>
        <begin position="389"/>
        <end position="418"/>
    </location>
</feature>
<dbReference type="OrthoDB" id="448448at2759"/>
<dbReference type="InterPro" id="IPR038718">
    <property type="entry name" value="SNF2-like_sf"/>
</dbReference>
<dbReference type="InterPro" id="IPR000330">
    <property type="entry name" value="SNF2_N"/>
</dbReference>
<evidence type="ECO:0000256" key="10">
    <source>
        <dbReference type="ARBA" id="ARBA00023242"/>
    </source>
</evidence>
<feature type="compositionally biased region" description="Polar residues" evidence="12">
    <location>
        <begin position="183"/>
        <end position="193"/>
    </location>
</feature>
<sequence>MVTPVDPSHFVIEYAKNSSEKCNGPPPCKGSTIVLGDLRFGTKRYNQTINQKMQYRHWGCVTPDMLYDLGIVDVNRIPGMERLNIADRTKIHTAVTKLRVDPSDIPVTARPLVRAPSGSGSGSHPSGAPRIAAAPFGSQRATKSGTGTGVSPLLAPLAGSTTAKKRKAPASLKTKAAAVAIPSQPSSQPSRFTQPPPLPPPPPPSSSSSLLAPLAAPVITMTQQKRDDEVYGDEEFFGEEEAQYTDFYVAYPTSVVGIQYYDGLVGPGEQVALVREPMNKYDRNAIQVMNINLRQVGHIPRQVAANLAPLIDRGFILVEGTMNDGNLQGRQFSLSVTLSIYGKPGIRTMLEPLLKWATPGKRGFTEAMRAQSGVAFTQTAGYSAAAAAGPSYSANSSQNGSFTNDSSSQSQKAKEAFEAQRRAEELRVMLSGLEKVDDEGRRANFLDALYGAQTEDILNLPEHSSPPGIEDGTLRVDLLKHQRQGLLWCINRENAVLPRNVGDPHQQFWEYRAGSHKPYYMNIITKTPVPISTPPAIGHGGIMSDSMGLGKSLTFLALILATKKEQPKDHDKPTLIVCPLSVLSNWESQIAEHCAPGALSIYTYYGSTRNVAPEVLKQYDVVLTTYQTVSSDFEQSGGFKTSEQLIVESQASDGKKLSKGLFNIRWKRVVLDEAHQIRNPKTKIAQATTALDGHYRWAVSGTPIDLGSLLAFLRMCNPLDQIAQFNRFLARPLSKGVPESMILLREIMKHISIRRSKEMQNAEGKRLVELPKVVIHVTTVELDEATRRVYDAAERLSRRRFMEMANAAQDGERVPNVMLSLLTRMRQIALYPGLVPADYLNELKLDKPDNFDNAHRASTISPQEKARLQSILFHAEEDNEECAICFDTLKDPRILPDGHYFCHDCISGFILAHGAEATCPMDRRPISMGDLIEPAPPTTFTQAPRPDAIQEGLGPAHGSSAKIDRLIQVLKLIPSDEKAVVFSQFTSFLDKATHGISYVEFNGALSAKRRQEVLKSFSRPLNPRNPSSRRVSANKGKEDTDSDTDFVPEDDDFIDDDGSFFTATQKSKGKGRAGASKKKGKGNLGRSSGGNPKVLLISLKSGATGLNLTVANHLFLMDPWWQEAIESQAIDRVNRIGQKRDVQVYQMITANTVESKVLDIQARKKAMIDQAFSGMGGREVAREKREARMQDFIELFGLKRQGGRVTLGEEAAAAEQDHDDDEPDWLPTRPNTKRQRLTFSDDE</sequence>
<dbReference type="SMART" id="SM00490">
    <property type="entry name" value="HELICc"/>
    <property type="match status" value="1"/>
</dbReference>
<dbReference type="AlphaFoldDB" id="A0A5N5QMW0"/>
<dbReference type="InterPro" id="IPR014001">
    <property type="entry name" value="Helicase_ATP-bd"/>
</dbReference>
<reference evidence="15 16" key="1">
    <citation type="journal article" date="2019" name="Fungal Biol. Biotechnol.">
        <title>Draft genome sequence of fastidious pathogen Ceratobasidium theobromae, which causes vascular-streak dieback in Theobroma cacao.</title>
        <authorList>
            <person name="Ali S.S."/>
            <person name="Asman A."/>
            <person name="Shao J."/>
            <person name="Firmansyah A.P."/>
            <person name="Susilo A.W."/>
            <person name="Rosmana A."/>
            <person name="McMahon P."/>
            <person name="Junaid M."/>
            <person name="Guest D."/>
            <person name="Kheng T.Y."/>
            <person name="Meinhardt L.W."/>
            <person name="Bailey B.A."/>
        </authorList>
    </citation>
    <scope>NUCLEOTIDE SEQUENCE [LARGE SCALE GENOMIC DNA]</scope>
    <source>
        <strain evidence="15 16">CT2</strain>
    </source>
</reference>
<dbReference type="GO" id="GO:0003677">
    <property type="term" value="F:DNA binding"/>
    <property type="evidence" value="ECO:0007669"/>
    <property type="project" value="InterPro"/>
</dbReference>
<feature type="region of interest" description="Disordered" evidence="12">
    <location>
        <begin position="1207"/>
        <end position="1243"/>
    </location>
</feature>
<evidence type="ECO:0000256" key="4">
    <source>
        <dbReference type="ARBA" id="ARBA00022741"/>
    </source>
</evidence>
<dbReference type="GO" id="GO:0004386">
    <property type="term" value="F:helicase activity"/>
    <property type="evidence" value="ECO:0007669"/>
    <property type="project" value="UniProtKB-KW"/>
</dbReference>
<feature type="domain" description="RING-type" evidence="13">
    <location>
        <begin position="882"/>
        <end position="923"/>
    </location>
</feature>
<evidence type="ECO:0000256" key="1">
    <source>
        <dbReference type="ARBA" id="ARBA00004123"/>
    </source>
</evidence>
<dbReference type="Pfam" id="PF13920">
    <property type="entry name" value="zf-C3HC4_3"/>
    <property type="match status" value="1"/>
</dbReference>
<gene>
    <name evidence="15" type="ORF">CTheo_4077</name>
</gene>
<keyword evidence="16" id="KW-1185">Reference proteome</keyword>
<keyword evidence="3" id="KW-0479">Metal-binding</keyword>
<evidence type="ECO:0000256" key="11">
    <source>
        <dbReference type="PROSITE-ProRule" id="PRU00175"/>
    </source>
</evidence>
<keyword evidence="5 11" id="KW-0863">Zinc-finger</keyword>
<dbReference type="SUPFAM" id="SSF57716">
    <property type="entry name" value="Glucocorticoid receptor-like (DNA-binding domain)"/>
    <property type="match status" value="1"/>
</dbReference>
<dbReference type="GO" id="GO:0005634">
    <property type="term" value="C:nucleus"/>
    <property type="evidence" value="ECO:0007669"/>
    <property type="project" value="UniProtKB-SubCell"/>
</dbReference>
<feature type="compositionally biased region" description="Polar residues" evidence="12">
    <location>
        <begin position="398"/>
        <end position="411"/>
    </location>
</feature>
<proteinExistence type="inferred from homology"/>
<dbReference type="GO" id="GO:0005524">
    <property type="term" value="F:ATP binding"/>
    <property type="evidence" value="ECO:0007669"/>
    <property type="project" value="UniProtKB-KW"/>
</dbReference>
<keyword evidence="6" id="KW-0378">Hydrolase</keyword>
<keyword evidence="8" id="KW-0862">Zinc</keyword>
<feature type="compositionally biased region" description="Pro residues" evidence="12">
    <location>
        <begin position="194"/>
        <end position="205"/>
    </location>
</feature>
<dbReference type="EMBL" id="SSOP01000063">
    <property type="protein sequence ID" value="KAB5592486.1"/>
    <property type="molecule type" value="Genomic_DNA"/>
</dbReference>
<dbReference type="SMART" id="SM00184">
    <property type="entry name" value="RING"/>
    <property type="match status" value="1"/>
</dbReference>
<dbReference type="Gene3D" id="3.40.50.10810">
    <property type="entry name" value="Tandem AAA-ATPase domain"/>
    <property type="match status" value="1"/>
</dbReference>
<feature type="region of interest" description="Disordered" evidence="12">
    <location>
        <begin position="109"/>
        <end position="132"/>
    </location>
</feature>
<dbReference type="GO" id="GO:0008270">
    <property type="term" value="F:zinc ion binding"/>
    <property type="evidence" value="ECO:0007669"/>
    <property type="project" value="UniProtKB-KW"/>
</dbReference>
<dbReference type="Gene3D" id="3.30.70.2330">
    <property type="match status" value="1"/>
</dbReference>
<dbReference type="Pfam" id="PF00645">
    <property type="entry name" value="zf-PARP"/>
    <property type="match status" value="1"/>
</dbReference>
<dbReference type="InterPro" id="IPR027417">
    <property type="entry name" value="P-loop_NTPase"/>
</dbReference>
<dbReference type="SMART" id="SM00910">
    <property type="entry name" value="HIRAN"/>
    <property type="match status" value="1"/>
</dbReference>
<feature type="domain" description="Helicase ATP-binding" evidence="14">
    <location>
        <begin position="532"/>
        <end position="721"/>
    </location>
</feature>
<dbReference type="PROSITE" id="PS51192">
    <property type="entry name" value="HELICASE_ATP_BIND_1"/>
    <property type="match status" value="1"/>
</dbReference>
<evidence type="ECO:0000259" key="14">
    <source>
        <dbReference type="PROSITE" id="PS51192"/>
    </source>
</evidence>
<evidence type="ECO:0000259" key="13">
    <source>
        <dbReference type="PROSITE" id="PS50089"/>
    </source>
</evidence>
<name>A0A5N5QMW0_9AGAM</name>
<feature type="compositionally biased region" description="Low complexity" evidence="12">
    <location>
        <begin position="115"/>
        <end position="129"/>
    </location>
</feature>
<feature type="region of interest" description="Disordered" evidence="12">
    <location>
        <begin position="1062"/>
        <end position="1087"/>
    </location>
</feature>
<comment type="subcellular location">
    <subcellularLocation>
        <location evidence="1">Nucleus</location>
    </subcellularLocation>
</comment>
<dbReference type="Gene3D" id="3.40.50.300">
    <property type="entry name" value="P-loop containing nucleotide triphosphate hydrolases"/>
    <property type="match status" value="1"/>
</dbReference>
<comment type="caution">
    <text evidence="15">The sequence shown here is derived from an EMBL/GenBank/DDBJ whole genome shotgun (WGS) entry which is preliminary data.</text>
</comment>
<dbReference type="InterPro" id="IPR001510">
    <property type="entry name" value="Znf_PARP"/>
</dbReference>
<dbReference type="CDD" id="cd18793">
    <property type="entry name" value="SF2_C_SNF"/>
    <property type="match status" value="1"/>
</dbReference>
<keyword evidence="7 15" id="KW-0347">Helicase</keyword>
<dbReference type="InterPro" id="IPR001650">
    <property type="entry name" value="Helicase_C-like"/>
</dbReference>
<dbReference type="Proteomes" id="UP000383932">
    <property type="component" value="Unassembled WGS sequence"/>
</dbReference>
<protein>
    <submittedName>
        <fullName evidence="15">SNF2 family helicase</fullName>
    </submittedName>
</protein>
<dbReference type="Pfam" id="PF08797">
    <property type="entry name" value="HIRAN"/>
    <property type="match status" value="1"/>
</dbReference>
<dbReference type="InterPro" id="IPR013083">
    <property type="entry name" value="Znf_RING/FYVE/PHD"/>
</dbReference>
<dbReference type="InterPro" id="IPR014905">
    <property type="entry name" value="HIRAN"/>
</dbReference>
<evidence type="ECO:0000256" key="8">
    <source>
        <dbReference type="ARBA" id="ARBA00022833"/>
    </source>
</evidence>
<keyword evidence="9" id="KW-0067">ATP-binding</keyword>
<dbReference type="Gene3D" id="3.30.1740.10">
    <property type="entry name" value="Zinc finger, PARP-type"/>
    <property type="match status" value="1"/>
</dbReference>
<dbReference type="InterPro" id="IPR036957">
    <property type="entry name" value="Znf_PARP_sf"/>
</dbReference>